<proteinExistence type="predicted"/>
<reference evidence="1" key="1">
    <citation type="journal article" date="2015" name="Nature">
        <title>Complex archaea that bridge the gap between prokaryotes and eukaryotes.</title>
        <authorList>
            <person name="Spang A."/>
            <person name="Saw J.H."/>
            <person name="Jorgensen S.L."/>
            <person name="Zaremba-Niedzwiedzka K."/>
            <person name="Martijn J."/>
            <person name="Lind A.E."/>
            <person name="van Eijk R."/>
            <person name="Schleper C."/>
            <person name="Guy L."/>
            <person name="Ettema T.J."/>
        </authorList>
    </citation>
    <scope>NUCLEOTIDE SEQUENCE</scope>
</reference>
<name>A0A0F8W779_9ZZZZ</name>
<dbReference type="AlphaFoldDB" id="A0A0F8W779"/>
<accession>A0A0F8W779</accession>
<dbReference type="EMBL" id="LAZR01066998">
    <property type="protein sequence ID" value="KKK52478.1"/>
    <property type="molecule type" value="Genomic_DNA"/>
</dbReference>
<gene>
    <name evidence="1" type="ORF">LCGC14_3104510</name>
</gene>
<comment type="caution">
    <text evidence="1">The sequence shown here is derived from an EMBL/GenBank/DDBJ whole genome shotgun (WGS) entry which is preliminary data.</text>
</comment>
<sequence>MKISEVPNKKQMKEYKTYLERVSKKFRLTSKDLGNLYDLFYMIDDATFSTIKLNKMEKWFREFHKKIEKIVIPELYKKKSKVEVRKK</sequence>
<organism evidence="1">
    <name type="scientific">marine sediment metagenome</name>
    <dbReference type="NCBI Taxonomy" id="412755"/>
    <lineage>
        <taxon>unclassified sequences</taxon>
        <taxon>metagenomes</taxon>
        <taxon>ecological metagenomes</taxon>
    </lineage>
</organism>
<evidence type="ECO:0000313" key="1">
    <source>
        <dbReference type="EMBL" id="KKK52478.1"/>
    </source>
</evidence>
<protein>
    <submittedName>
        <fullName evidence="1">Uncharacterized protein</fullName>
    </submittedName>
</protein>